<name>A0A8J2V442_9PROT</name>
<dbReference type="Gene3D" id="3.40.50.2000">
    <property type="entry name" value="Glycogen Phosphorylase B"/>
    <property type="match status" value="2"/>
</dbReference>
<dbReference type="PANTHER" id="PTHR45947">
    <property type="entry name" value="SULFOQUINOVOSYL TRANSFERASE SQD2"/>
    <property type="match status" value="1"/>
</dbReference>
<accession>A0A8J2V442</accession>
<dbReference type="AlphaFoldDB" id="A0A8J2V442"/>
<keyword evidence="3" id="KW-0808">Transferase</keyword>
<dbReference type="Pfam" id="PF13439">
    <property type="entry name" value="Glyco_transf_4"/>
    <property type="match status" value="1"/>
</dbReference>
<reference evidence="3" key="1">
    <citation type="journal article" date="2014" name="Int. J. Syst. Evol. Microbiol.">
        <title>Complete genome sequence of Corynebacterium casei LMG S-19264T (=DSM 44701T), isolated from a smear-ripened cheese.</title>
        <authorList>
            <consortium name="US DOE Joint Genome Institute (JGI-PGF)"/>
            <person name="Walter F."/>
            <person name="Albersmeier A."/>
            <person name="Kalinowski J."/>
            <person name="Ruckert C."/>
        </authorList>
    </citation>
    <scope>NUCLEOTIDE SEQUENCE</scope>
    <source>
        <strain evidence="3">CGMCC 1.12921</strain>
    </source>
</reference>
<organism evidence="3 4">
    <name type="scientific">Aquisalinus flavus</name>
    <dbReference type="NCBI Taxonomy" id="1526572"/>
    <lineage>
        <taxon>Bacteria</taxon>
        <taxon>Pseudomonadati</taxon>
        <taxon>Pseudomonadota</taxon>
        <taxon>Alphaproteobacteria</taxon>
        <taxon>Parvularculales</taxon>
        <taxon>Parvularculaceae</taxon>
        <taxon>Aquisalinus</taxon>
    </lineage>
</organism>
<protein>
    <submittedName>
        <fullName evidence="3">Glycosyl transferase family 1</fullName>
    </submittedName>
</protein>
<evidence type="ECO:0000259" key="2">
    <source>
        <dbReference type="Pfam" id="PF13439"/>
    </source>
</evidence>
<gene>
    <name evidence="3" type="ORF">GCM10011342_09120</name>
</gene>
<evidence type="ECO:0000313" key="4">
    <source>
        <dbReference type="Proteomes" id="UP000613582"/>
    </source>
</evidence>
<dbReference type="EMBL" id="BMGH01000001">
    <property type="protein sequence ID" value="GGD02258.1"/>
    <property type="molecule type" value="Genomic_DNA"/>
</dbReference>
<comment type="caution">
    <text evidence="3">The sequence shown here is derived from an EMBL/GenBank/DDBJ whole genome shotgun (WGS) entry which is preliminary data.</text>
</comment>
<proteinExistence type="predicted"/>
<evidence type="ECO:0000259" key="1">
    <source>
        <dbReference type="Pfam" id="PF00534"/>
    </source>
</evidence>
<reference evidence="3" key="2">
    <citation type="submission" date="2020-09" db="EMBL/GenBank/DDBJ databases">
        <authorList>
            <person name="Sun Q."/>
            <person name="Zhou Y."/>
        </authorList>
    </citation>
    <scope>NUCLEOTIDE SEQUENCE</scope>
    <source>
        <strain evidence="3">CGMCC 1.12921</strain>
    </source>
</reference>
<dbReference type="InterPro" id="IPR028098">
    <property type="entry name" value="Glyco_trans_4-like_N"/>
</dbReference>
<dbReference type="SUPFAM" id="SSF53756">
    <property type="entry name" value="UDP-Glycosyltransferase/glycogen phosphorylase"/>
    <property type="match status" value="1"/>
</dbReference>
<dbReference type="Pfam" id="PF00534">
    <property type="entry name" value="Glycos_transf_1"/>
    <property type="match status" value="1"/>
</dbReference>
<keyword evidence="4" id="KW-1185">Reference proteome</keyword>
<dbReference type="Proteomes" id="UP000613582">
    <property type="component" value="Unassembled WGS sequence"/>
</dbReference>
<dbReference type="PANTHER" id="PTHR45947:SF3">
    <property type="entry name" value="SULFOQUINOVOSYL TRANSFERASE SQD2"/>
    <property type="match status" value="1"/>
</dbReference>
<dbReference type="InterPro" id="IPR001296">
    <property type="entry name" value="Glyco_trans_1"/>
</dbReference>
<evidence type="ECO:0000313" key="3">
    <source>
        <dbReference type="EMBL" id="GGD02258.1"/>
    </source>
</evidence>
<dbReference type="InterPro" id="IPR050194">
    <property type="entry name" value="Glycosyltransferase_grp1"/>
</dbReference>
<feature type="domain" description="Glycosyltransferase subfamily 4-like N-terminal" evidence="2">
    <location>
        <begin position="16"/>
        <end position="176"/>
    </location>
</feature>
<dbReference type="GO" id="GO:0016758">
    <property type="term" value="F:hexosyltransferase activity"/>
    <property type="evidence" value="ECO:0007669"/>
    <property type="project" value="TreeGrafter"/>
</dbReference>
<feature type="domain" description="Glycosyl transferase family 1" evidence="1">
    <location>
        <begin position="186"/>
        <end position="340"/>
    </location>
</feature>
<sequence>MTARRTILHVFSTFAVGGPQRRFATVARALDGFRHIIAAMDDNHAAANLLAGVDHELVKLSMTKGESVSIGNLIRLRTLYVAERPDRLCTYNWGSIEAVIANRLTLAGEIVPHLHFEDGFGPDESQNHQLARRVRMRRLLLGKTRVIVPSHTLERIAVASWGLRNVQLVYNGIDTELFHPAETGTRKKIVIGTIGALRPEKNFSMLLAAFAKSELTNRARLVIAGDGPEKEKLHRLADSLGISGSVNFPGHVTDPAALYRTFDLFAMTSDTEQMPLSLLEAMASGLPVVATDVGDVAAMLSDDNSGFVVPRGNEAGLAALLHQCCDDVVLRQRLGKANRAKVLRRYQLQQMIDAYGQLFSGKDVA</sequence>